<name>A0AAV4SC18_CAEEX</name>
<protein>
    <submittedName>
        <fullName evidence="1">Uncharacterized protein</fullName>
    </submittedName>
</protein>
<evidence type="ECO:0000313" key="1">
    <source>
        <dbReference type="EMBL" id="GIY31210.1"/>
    </source>
</evidence>
<proteinExistence type="predicted"/>
<keyword evidence="2" id="KW-1185">Reference proteome</keyword>
<dbReference type="Proteomes" id="UP001054945">
    <property type="component" value="Unassembled WGS sequence"/>
</dbReference>
<organism evidence="1 2">
    <name type="scientific">Caerostris extrusa</name>
    <name type="common">Bark spider</name>
    <name type="synonym">Caerostris bankana</name>
    <dbReference type="NCBI Taxonomy" id="172846"/>
    <lineage>
        <taxon>Eukaryota</taxon>
        <taxon>Metazoa</taxon>
        <taxon>Ecdysozoa</taxon>
        <taxon>Arthropoda</taxon>
        <taxon>Chelicerata</taxon>
        <taxon>Arachnida</taxon>
        <taxon>Araneae</taxon>
        <taxon>Araneomorphae</taxon>
        <taxon>Entelegynae</taxon>
        <taxon>Araneoidea</taxon>
        <taxon>Araneidae</taxon>
        <taxon>Caerostris</taxon>
    </lineage>
</organism>
<comment type="caution">
    <text evidence="1">The sequence shown here is derived from an EMBL/GenBank/DDBJ whole genome shotgun (WGS) entry which is preliminary data.</text>
</comment>
<evidence type="ECO:0000313" key="2">
    <source>
        <dbReference type="Proteomes" id="UP001054945"/>
    </source>
</evidence>
<dbReference type="AlphaFoldDB" id="A0AAV4SC18"/>
<dbReference type="EMBL" id="BPLR01009341">
    <property type="protein sequence ID" value="GIY31210.1"/>
    <property type="molecule type" value="Genomic_DNA"/>
</dbReference>
<feature type="non-terminal residue" evidence="1">
    <location>
        <position position="68"/>
    </location>
</feature>
<sequence>MTCKHKSSFKDSLELGNKFLGQHFDMMSKQSPYLSYVYGPKVNTPPCGIVCQGRSLCNWPFVLTTEIL</sequence>
<reference evidence="1 2" key="1">
    <citation type="submission" date="2021-06" db="EMBL/GenBank/DDBJ databases">
        <title>Caerostris extrusa draft genome.</title>
        <authorList>
            <person name="Kono N."/>
            <person name="Arakawa K."/>
        </authorList>
    </citation>
    <scope>NUCLEOTIDE SEQUENCE [LARGE SCALE GENOMIC DNA]</scope>
</reference>
<gene>
    <name evidence="1" type="ORF">CEXT_50161</name>
</gene>
<accession>A0AAV4SC18</accession>